<organism evidence="2 3">
    <name type="scientific">Edaphochlamys debaryana</name>
    <dbReference type="NCBI Taxonomy" id="47281"/>
    <lineage>
        <taxon>Eukaryota</taxon>
        <taxon>Viridiplantae</taxon>
        <taxon>Chlorophyta</taxon>
        <taxon>core chlorophytes</taxon>
        <taxon>Chlorophyceae</taxon>
        <taxon>CS clade</taxon>
        <taxon>Chlamydomonadales</taxon>
        <taxon>Chlamydomonadales incertae sedis</taxon>
        <taxon>Edaphochlamys</taxon>
    </lineage>
</organism>
<dbReference type="SMART" id="SM00450">
    <property type="entry name" value="RHOD"/>
    <property type="match status" value="1"/>
</dbReference>
<dbReference type="PANTHER" id="PTHR45431:SF3">
    <property type="entry name" value="RHODANESE-LIKE DOMAIN-CONTAINING PROTEIN 15, CHLOROPLASTIC"/>
    <property type="match status" value="1"/>
</dbReference>
<keyword evidence="3" id="KW-1185">Reference proteome</keyword>
<dbReference type="PANTHER" id="PTHR45431">
    <property type="entry name" value="RHODANESE-LIKE DOMAIN-CONTAINING PROTEIN 15, CHLOROPLASTIC"/>
    <property type="match status" value="1"/>
</dbReference>
<proteinExistence type="predicted"/>
<protein>
    <recommendedName>
        <fullName evidence="1">Rhodanese domain-containing protein</fullName>
    </recommendedName>
</protein>
<dbReference type="InterPro" id="IPR001763">
    <property type="entry name" value="Rhodanese-like_dom"/>
</dbReference>
<evidence type="ECO:0000259" key="1">
    <source>
        <dbReference type="PROSITE" id="PS50206"/>
    </source>
</evidence>
<dbReference type="Gene3D" id="3.40.250.10">
    <property type="entry name" value="Rhodanese-like domain"/>
    <property type="match status" value="1"/>
</dbReference>
<sequence length="159" mass="17085">MQTLRPALRATRLAANARRSVRPSRAFVTTPRAMADITEVLPKDAAAMCKAKGLTYLDVRTPEEWAAGHPPGSINVPVISMGPAGRLPNPGFNAEVERAYPDRAQPLVVGCKSGARSMMAIEKLVGMGYTKLVNMGYTKLVNVQGGFDMWCASGLPVEK</sequence>
<dbReference type="Proteomes" id="UP000612055">
    <property type="component" value="Unassembled WGS sequence"/>
</dbReference>
<dbReference type="InterPro" id="IPR052367">
    <property type="entry name" value="Thiosulfate_ST/Rhodanese-like"/>
</dbReference>
<reference evidence="2" key="1">
    <citation type="journal article" date="2020" name="bioRxiv">
        <title>Comparative genomics of Chlamydomonas.</title>
        <authorList>
            <person name="Craig R.J."/>
            <person name="Hasan A.R."/>
            <person name="Ness R.W."/>
            <person name="Keightley P.D."/>
        </authorList>
    </citation>
    <scope>NUCLEOTIDE SEQUENCE</scope>
    <source>
        <strain evidence="2">CCAP 11/70</strain>
    </source>
</reference>
<name>A0A836BQL2_9CHLO</name>
<feature type="domain" description="Rhodanese" evidence="1">
    <location>
        <begin position="50"/>
        <end position="159"/>
    </location>
</feature>
<dbReference type="InterPro" id="IPR036873">
    <property type="entry name" value="Rhodanese-like_dom_sf"/>
</dbReference>
<evidence type="ECO:0000313" key="2">
    <source>
        <dbReference type="EMBL" id="KAG2485531.1"/>
    </source>
</evidence>
<dbReference type="OrthoDB" id="566238at2759"/>
<comment type="caution">
    <text evidence="2">The sequence shown here is derived from an EMBL/GenBank/DDBJ whole genome shotgun (WGS) entry which is preliminary data.</text>
</comment>
<dbReference type="CDD" id="cd00158">
    <property type="entry name" value="RHOD"/>
    <property type="match status" value="1"/>
</dbReference>
<gene>
    <name evidence="2" type="ORF">HYH03_015701</name>
</gene>
<dbReference type="SUPFAM" id="SSF52821">
    <property type="entry name" value="Rhodanese/Cell cycle control phosphatase"/>
    <property type="match status" value="1"/>
</dbReference>
<accession>A0A836BQL2</accession>
<dbReference type="AlphaFoldDB" id="A0A836BQL2"/>
<evidence type="ECO:0000313" key="3">
    <source>
        <dbReference type="Proteomes" id="UP000612055"/>
    </source>
</evidence>
<dbReference type="EMBL" id="JAEHOE010000127">
    <property type="protein sequence ID" value="KAG2485531.1"/>
    <property type="molecule type" value="Genomic_DNA"/>
</dbReference>
<dbReference type="PROSITE" id="PS50206">
    <property type="entry name" value="RHODANESE_3"/>
    <property type="match status" value="1"/>
</dbReference>
<dbReference type="Pfam" id="PF00581">
    <property type="entry name" value="Rhodanese"/>
    <property type="match status" value="1"/>
</dbReference>